<organism evidence="1 2">
    <name type="scientific">Lactobacillus colini</name>
    <dbReference type="NCBI Taxonomy" id="1819254"/>
    <lineage>
        <taxon>Bacteria</taxon>
        <taxon>Bacillati</taxon>
        <taxon>Bacillota</taxon>
        <taxon>Bacilli</taxon>
        <taxon>Lactobacillales</taxon>
        <taxon>Lactobacillaceae</taxon>
        <taxon>Lactobacillus</taxon>
    </lineage>
</organism>
<name>A0ABS4MG86_9LACO</name>
<gene>
    <name evidence="1" type="ORF">J2Z60_001899</name>
</gene>
<accession>A0ABS4MG86</accession>
<dbReference type="Proteomes" id="UP001519292">
    <property type="component" value="Unassembled WGS sequence"/>
</dbReference>
<evidence type="ECO:0000313" key="1">
    <source>
        <dbReference type="EMBL" id="MBP2058710.1"/>
    </source>
</evidence>
<proteinExistence type="predicted"/>
<protein>
    <submittedName>
        <fullName evidence="1">Uncharacterized protein</fullName>
    </submittedName>
</protein>
<dbReference type="EMBL" id="JAGGLU010000013">
    <property type="protein sequence ID" value="MBP2058710.1"/>
    <property type="molecule type" value="Genomic_DNA"/>
</dbReference>
<comment type="caution">
    <text evidence="1">The sequence shown here is derived from an EMBL/GenBank/DDBJ whole genome shotgun (WGS) entry which is preliminary data.</text>
</comment>
<dbReference type="RefSeq" id="WP_209687432.1">
    <property type="nucleotide sequence ID" value="NZ_JAGGLU010000013.1"/>
</dbReference>
<keyword evidence="2" id="KW-1185">Reference proteome</keyword>
<evidence type="ECO:0000313" key="2">
    <source>
        <dbReference type="Proteomes" id="UP001519292"/>
    </source>
</evidence>
<reference evidence="1 2" key="1">
    <citation type="submission" date="2021-03" db="EMBL/GenBank/DDBJ databases">
        <title>Genomic Encyclopedia of Type Strains, Phase IV (KMG-IV): sequencing the most valuable type-strain genomes for metagenomic binning, comparative biology and taxonomic classification.</title>
        <authorList>
            <person name="Goeker M."/>
        </authorList>
    </citation>
    <scope>NUCLEOTIDE SEQUENCE [LARGE SCALE GENOMIC DNA]</scope>
    <source>
        <strain evidence="1 2">DSM 101872</strain>
    </source>
</reference>
<sequence length="500" mass="57807">MSEKFTVLKSLETYITLFNNITSNHLEIPVYIDDDRRDLTENIKLSYEKSLNYSILPIYKSDYGLVISDSVNYYEKSSIFCNKWIQLNQYACMNSETSLVIIGLYKDFTQKKMLNIISYCQKNSIQINLLIARDKSSLSWLIAKQFIQREDIKTRKGVFSLLNLNKDTSKNWQIFGARDLDKYDIKDILLRNKWSNLILHGHGKEDHLNLNDFTLSSLKNNLKETVPFAPAIGHKNQSFFKDISKAILIKKINVDKLYILSCNNFPFFDSKLYDPKYNIVLDAIEGLTQRIVASLSVQSADTPELSLIMDNYNCSNIASKLNDSLSDISPMVSIVQIGLPRASEEVSKSEIKTYRLPENTRNILSRISFYFSSMMLNENHSIYKMSKKIFSDYIYNINRGKIKNTPMDFKNFEQELVNRINPLSNKIAEIMFLNPNDDLHNFDNFNTYRSVLVKDSIELKECVCGGRLTSCMYKPEISTGVPIESSYCYRCGDKSAKRYI</sequence>